<feature type="chain" id="PRO_5036315183" evidence="2">
    <location>
        <begin position="33"/>
        <end position="425"/>
    </location>
</feature>
<keyword evidence="1" id="KW-1133">Transmembrane helix</keyword>
<proteinExistence type="predicted"/>
<name>A0A2A3LAR6_MYCAV</name>
<dbReference type="EMBL" id="LBGZ01000055">
    <property type="protein sequence ID" value="PBJ37024.1"/>
    <property type="molecule type" value="Genomic_DNA"/>
</dbReference>
<reference evidence="3 6" key="2">
    <citation type="submission" date="2018-05" db="EMBL/GenBank/DDBJ databases">
        <title>Sequencing and annotation of Mycobacterium avium strain 109 (MAC109).</title>
        <authorList>
            <person name="Matern W.M."/>
            <person name="Bader J.S."/>
            <person name="Karakousis P.C."/>
        </authorList>
    </citation>
    <scope>NUCLEOTIDE SEQUENCE [LARGE SCALE GENOMIC DNA]</scope>
    <source>
        <strain evidence="3 6">MAC109</strain>
    </source>
</reference>
<reference evidence="4 5" key="1">
    <citation type="journal article" date="2017" name="Genome Biol. Evol.">
        <title>Population Structure and Local Adaptation of MAC Lung Disease Agent Mycobacterium avium subsp. hominissuis.</title>
        <authorList>
            <person name="Yano H."/>
            <person name="Iwamoto T."/>
            <person name="Nishiuchi Y."/>
            <person name="Nakajima C."/>
            <person name="Starkova D.A."/>
            <person name="Mokrousov I."/>
            <person name="Narvskaya O."/>
            <person name="Yoshida S."/>
            <person name="Arikawa K."/>
            <person name="Nakanishi N."/>
            <person name="Osaki K."/>
            <person name="Nakagawa I."/>
            <person name="Ato M."/>
            <person name="Suzuki Y."/>
            <person name="Maruyama F."/>
        </authorList>
    </citation>
    <scope>NUCLEOTIDE SEQUENCE [LARGE SCALE GENOMIC DNA]</scope>
    <source>
        <strain evidence="4 5">OCU466</strain>
    </source>
</reference>
<keyword evidence="2" id="KW-0732">Signal</keyword>
<keyword evidence="1" id="KW-0812">Transmembrane</keyword>
<evidence type="ECO:0000256" key="1">
    <source>
        <dbReference type="SAM" id="Phobius"/>
    </source>
</evidence>
<protein>
    <submittedName>
        <fullName evidence="4">Uncharacterized protein</fullName>
    </submittedName>
</protein>
<dbReference type="Proteomes" id="UP000218842">
    <property type="component" value="Unassembled WGS sequence"/>
</dbReference>
<keyword evidence="1" id="KW-0472">Membrane</keyword>
<gene>
    <name evidence="3" type="ORF">DFS55_16155</name>
    <name evidence="4" type="ORF">XV03_08195</name>
</gene>
<evidence type="ECO:0000313" key="6">
    <source>
        <dbReference type="Proteomes" id="UP000259236"/>
    </source>
</evidence>
<dbReference type="EMBL" id="CP029332">
    <property type="protein sequence ID" value="AXO23938.1"/>
    <property type="molecule type" value="Genomic_DNA"/>
</dbReference>
<evidence type="ECO:0000256" key="2">
    <source>
        <dbReference type="SAM" id="SignalP"/>
    </source>
</evidence>
<feature type="transmembrane region" description="Helical" evidence="1">
    <location>
        <begin position="392"/>
        <end position="413"/>
    </location>
</feature>
<dbReference type="RefSeq" id="WP_033719614.1">
    <property type="nucleotide sequence ID" value="NZ_BDMY01000057.1"/>
</dbReference>
<dbReference type="GeneID" id="75269627"/>
<organism evidence="4 5">
    <name type="scientific">Mycobacterium avium subsp. hominissuis</name>
    <dbReference type="NCBI Taxonomy" id="439334"/>
    <lineage>
        <taxon>Bacteria</taxon>
        <taxon>Bacillati</taxon>
        <taxon>Actinomycetota</taxon>
        <taxon>Actinomycetes</taxon>
        <taxon>Mycobacteriales</taxon>
        <taxon>Mycobacteriaceae</taxon>
        <taxon>Mycobacterium</taxon>
        <taxon>Mycobacterium avium complex (MAC)</taxon>
    </lineage>
</organism>
<dbReference type="AlphaFoldDB" id="A0A2A3LAR6"/>
<evidence type="ECO:0000313" key="4">
    <source>
        <dbReference type="EMBL" id="PBJ37024.1"/>
    </source>
</evidence>
<evidence type="ECO:0000313" key="3">
    <source>
        <dbReference type="EMBL" id="AXO23938.1"/>
    </source>
</evidence>
<evidence type="ECO:0000313" key="5">
    <source>
        <dbReference type="Proteomes" id="UP000218842"/>
    </source>
</evidence>
<feature type="signal peptide" evidence="2">
    <location>
        <begin position="1"/>
        <end position="32"/>
    </location>
</feature>
<accession>A0A2A3LAR6</accession>
<sequence length="425" mass="44854">MPAKLSRLRILAAAAIAFAPLSVVVDGPVAQAAPCAGAGSNPVSCQHCMFYVNAYHTANVCNEDRRGVQGPPSNAPTRPPEVPVPAYEPPPIPVPVQSPLVLPPPNAGQGAVPVLEINPPGPDAPHDAPVVAPPRGLDAPSLAIAAAKAAPVTRVDPANPPKPPTQVDFNQQVQNVVAAHRENVDVLKVDEQRLIRPRHWDYIDYDDAYRRPTLYNPLNSAVTFRYFYNGAYQQAYLARGARMVLDAATVGVVPFTAVGDSYVAAGSFYGGGSIPLNGYNGPPPPDYKPPAPPKLYENVTAFIPAKGETVEVGHVAVVGHDGSQPAGSQDTFLLDDSTLAWGQIDNSSSAPAQIRVIKTQPLPGAGPTDDGGFLVLLAVHHQEPAQPRQSGWGLALRFGGFAVVVGVIAWLLARRSRSEEQNADS</sequence>
<dbReference type="Proteomes" id="UP000259236">
    <property type="component" value="Chromosome"/>
</dbReference>